<reference evidence="1 2" key="1">
    <citation type="submission" date="2015-03" db="EMBL/GenBank/DDBJ databases">
        <title>Genome Assembly of Staphylococcus cohnii subsp. cohnii strain G22B2.</title>
        <authorList>
            <person name="Nair G."/>
            <person name="Kaur G."/>
            <person name="Khatri I."/>
            <person name="Singh N.K."/>
            <person name="Sathyabama S."/>
            <person name="Maurya S.K."/>
            <person name="Subramanian S."/>
            <person name="Agrewala J.N."/>
            <person name="Mayilraj S."/>
        </authorList>
    </citation>
    <scope>NUCLEOTIDE SEQUENCE [LARGE SCALE GENOMIC DNA]</scope>
    <source>
        <strain evidence="1 2">G22B2</strain>
    </source>
</reference>
<evidence type="ECO:0000313" key="2">
    <source>
        <dbReference type="Proteomes" id="UP000034455"/>
    </source>
</evidence>
<organism evidence="1 2">
    <name type="scientific">Staphylococcus cohnii subsp. cohnii</name>
    <dbReference type="NCBI Taxonomy" id="74704"/>
    <lineage>
        <taxon>Bacteria</taxon>
        <taxon>Bacillati</taxon>
        <taxon>Bacillota</taxon>
        <taxon>Bacilli</taxon>
        <taxon>Bacillales</taxon>
        <taxon>Staphylococcaceae</taxon>
        <taxon>Staphylococcus</taxon>
        <taxon>Staphylococcus cohnii species complex</taxon>
    </lineage>
</organism>
<dbReference type="GeneID" id="58098792"/>
<dbReference type="EMBL" id="LAKJ01000037">
    <property type="protein sequence ID" value="KKI62701.1"/>
    <property type="molecule type" value="Genomic_DNA"/>
</dbReference>
<protein>
    <submittedName>
        <fullName evidence="1">Uncharacterized protein</fullName>
    </submittedName>
</protein>
<dbReference type="PATRIC" id="fig|74704.6.peg.2043"/>
<gene>
    <name evidence="1" type="ORF">UF66_1986</name>
</gene>
<accession>A0A0M2NSK1</accession>
<dbReference type="RefSeq" id="WP_019468057.1">
    <property type="nucleotide sequence ID" value="NZ_BKAS01000032.1"/>
</dbReference>
<evidence type="ECO:0000313" key="1">
    <source>
        <dbReference type="EMBL" id="KKI62701.1"/>
    </source>
</evidence>
<comment type="caution">
    <text evidence="1">The sequence shown here is derived from an EMBL/GenBank/DDBJ whole genome shotgun (WGS) entry which is preliminary data.</text>
</comment>
<dbReference type="AlphaFoldDB" id="A0A0M2NSK1"/>
<proteinExistence type="predicted"/>
<dbReference type="Proteomes" id="UP000034455">
    <property type="component" value="Unassembled WGS sequence"/>
</dbReference>
<sequence length="56" mass="6726">MKFIKYEIEQGLYYDLITIYAKTNKNTPFHFTFSESHTLKEVKDRLEDIAIKIDKP</sequence>
<name>A0A0M2NSK1_STACC</name>